<protein>
    <submittedName>
        <fullName evidence="1">Uncharacterized protein</fullName>
    </submittedName>
</protein>
<dbReference type="EMBL" id="QZXA01000014">
    <property type="protein sequence ID" value="RJT29611.1"/>
    <property type="molecule type" value="Genomic_DNA"/>
</dbReference>
<evidence type="ECO:0000313" key="2">
    <source>
        <dbReference type="Proteomes" id="UP000275530"/>
    </source>
</evidence>
<proteinExistence type="predicted"/>
<accession>A0A6M7TRZ0</accession>
<dbReference type="Proteomes" id="UP000275530">
    <property type="component" value="Unassembled WGS sequence"/>
</dbReference>
<comment type="caution">
    <text evidence="1">The sequence shown here is derived from an EMBL/GenBank/DDBJ whole genome shotgun (WGS) entry which is preliminary data.</text>
</comment>
<name>A0A6M7TRZ0_9HYPH</name>
<evidence type="ECO:0000313" key="1">
    <source>
        <dbReference type="EMBL" id="RJT29611.1"/>
    </source>
</evidence>
<dbReference type="AlphaFoldDB" id="A0A6M7TRZ0"/>
<sequence>MSMGTSGAELFAKSVARDHPSDDRVAAIHSASRILEAEKAEAAAKSERAEATTQDGIPKVVDDQHGLFDNEIPNPLTRVIVAAYRSDFFPLLLLLTGYMLFAFGAALILLLWLIAHPA</sequence>
<gene>
    <name evidence="1" type="ORF">D3242_28645</name>
</gene>
<organism evidence="1 2">
    <name type="scientific">Mesorhizobium jarvisii</name>
    <dbReference type="NCBI Taxonomy" id="1777867"/>
    <lineage>
        <taxon>Bacteria</taxon>
        <taxon>Pseudomonadati</taxon>
        <taxon>Pseudomonadota</taxon>
        <taxon>Alphaproteobacteria</taxon>
        <taxon>Hyphomicrobiales</taxon>
        <taxon>Phyllobacteriaceae</taxon>
        <taxon>Mesorhizobium</taxon>
    </lineage>
</organism>
<keyword evidence="2" id="KW-1185">Reference proteome</keyword>
<reference evidence="1 2" key="1">
    <citation type="submission" date="2018-09" db="EMBL/GenBank/DDBJ databases">
        <title>Mesorhizobium carmichaelinearum sp. nov. isolated from Carmichaelinea spp. root nodules in New Zealand.</title>
        <authorList>
            <person name="De Meyer S.E."/>
        </authorList>
    </citation>
    <scope>NUCLEOTIDE SEQUENCE [LARGE SCALE GENOMIC DNA]</scope>
    <source>
        <strain evidence="1 2">LMG 28313</strain>
    </source>
</reference>